<dbReference type="InterPro" id="IPR036388">
    <property type="entry name" value="WH-like_DNA-bd_sf"/>
</dbReference>
<protein>
    <submittedName>
        <fullName evidence="4">AAA family ATPase</fullName>
    </submittedName>
</protein>
<keyword evidence="1" id="KW-0547">Nucleotide-binding</keyword>
<dbReference type="PANTHER" id="PTHR16305">
    <property type="entry name" value="TESTICULAR SOLUBLE ADENYLYL CYCLASE"/>
    <property type="match status" value="1"/>
</dbReference>
<keyword evidence="2" id="KW-0067">ATP-binding</keyword>
<dbReference type="RefSeq" id="WP_223095173.1">
    <property type="nucleotide sequence ID" value="NZ_CP061913.1"/>
</dbReference>
<proteinExistence type="predicted"/>
<gene>
    <name evidence="4" type="ORF">ACFFTR_18410</name>
</gene>
<name>A0ABV5M846_9ACTN</name>
<sequence length="958" mass="102356">MTAETFIGRADELAGLDELLAGASDARPAAVMIRGDAGVGKSRLVGEFADRARRQGAQVLIGACVQLVGGEGEGTFPYAPLIDALRRYVRANGDPALHNLGELSELVADFTDSQPVGGGAGGLGSQRKLFGAVLRFIDRLSTSGPAVLVFEDLHWADQSTVDLISYLVRAKSDQRLVLVGTYRTQVSKGQPLRRVLAEPDFLRRVTTVTVPPFSEQEMRQLVQAARGPETRDLVHHVFNLSGGNAFFAEELIRATSTRIPGSLLELMLTRIEGLPPEASHLMRVAATAGPRVSERLLVAVCGLNEDELAAALRTCLDRDLLVTGDNDEAYAFRHALLRQAVYGEIPGFERRRLHTRMAEALTADPALGISAGSVPIELAHHWFEAGRHREALAATVAAGRAATAIPAYREAELQYRRTLELWSSVPDAAEVTGQSRDEVLEALAATSRWAGHVARAVESIEAALHEVAADATRTAELLERLGTYQWEAGDTTGSAASYLRAKDLLPSRPLSPLHVRVEADLATAALRAGDYAEARAHADAAVAMADDVGTAAERGFALQVSGLAMTLLGEPAGGIDRLREAVEVTEATGQFEDLLRTYANLAVALEHSGQLEAAADASRRGLHTARGHGLDGSRIAVALANNAGVALNLLGQWDEAGELLDDALLFGTPVGQSAYLRLTQAEIDVARGRFAAARERLEQIRERPIRDPRFVRARFTCEAELALWTGDVAAARRAAADGLEAMGAAPPAVEALRLHAVQLRAAADARAGDADRREVARAAERLARLARAVSDVGEPGEESAALRAQCEAEAHRAAGTDSAAEWAAAAGRWEALHRPYAAAYARWKEAEAAHVEGDAPRAAAALGQSLETAERLDARPLLDRLRALHSQLSGATTRPDVAALSEREIAVLRIVATGATYAQVGTELMMAESTVGVHVSNARRKLAISDRRELVAWARANL</sequence>
<dbReference type="InterPro" id="IPR000792">
    <property type="entry name" value="Tscrpt_reg_LuxR_C"/>
</dbReference>
<comment type="caution">
    <text evidence="4">The sequence shown here is derived from an EMBL/GenBank/DDBJ whole genome shotgun (WGS) entry which is preliminary data.</text>
</comment>
<dbReference type="InterPro" id="IPR016032">
    <property type="entry name" value="Sig_transdc_resp-reg_C-effctor"/>
</dbReference>
<keyword evidence="5" id="KW-1185">Reference proteome</keyword>
<dbReference type="SUPFAM" id="SSF48452">
    <property type="entry name" value="TPR-like"/>
    <property type="match status" value="2"/>
</dbReference>
<dbReference type="PRINTS" id="PR00038">
    <property type="entry name" value="HTHLUXR"/>
</dbReference>
<evidence type="ECO:0000259" key="3">
    <source>
        <dbReference type="PROSITE" id="PS50043"/>
    </source>
</evidence>
<evidence type="ECO:0000256" key="2">
    <source>
        <dbReference type="ARBA" id="ARBA00022840"/>
    </source>
</evidence>
<organism evidence="4 5">
    <name type="scientific">Dactylosporangium vinaceum</name>
    <dbReference type="NCBI Taxonomy" id="53362"/>
    <lineage>
        <taxon>Bacteria</taxon>
        <taxon>Bacillati</taxon>
        <taxon>Actinomycetota</taxon>
        <taxon>Actinomycetes</taxon>
        <taxon>Micromonosporales</taxon>
        <taxon>Micromonosporaceae</taxon>
        <taxon>Dactylosporangium</taxon>
    </lineage>
</organism>
<accession>A0ABV5M846</accession>
<dbReference type="PROSITE" id="PS00622">
    <property type="entry name" value="HTH_LUXR_1"/>
    <property type="match status" value="1"/>
</dbReference>
<dbReference type="SUPFAM" id="SSF52540">
    <property type="entry name" value="P-loop containing nucleoside triphosphate hydrolases"/>
    <property type="match status" value="1"/>
</dbReference>
<dbReference type="InterPro" id="IPR041664">
    <property type="entry name" value="AAA_16"/>
</dbReference>
<dbReference type="Proteomes" id="UP001589608">
    <property type="component" value="Unassembled WGS sequence"/>
</dbReference>
<dbReference type="PROSITE" id="PS50043">
    <property type="entry name" value="HTH_LUXR_2"/>
    <property type="match status" value="1"/>
</dbReference>
<dbReference type="Gene3D" id="1.10.10.10">
    <property type="entry name" value="Winged helix-like DNA-binding domain superfamily/Winged helix DNA-binding domain"/>
    <property type="match status" value="1"/>
</dbReference>
<dbReference type="Pfam" id="PF00196">
    <property type="entry name" value="GerE"/>
    <property type="match status" value="1"/>
</dbReference>
<dbReference type="InterPro" id="IPR011990">
    <property type="entry name" value="TPR-like_helical_dom_sf"/>
</dbReference>
<dbReference type="SMART" id="SM00421">
    <property type="entry name" value="HTH_LUXR"/>
    <property type="match status" value="1"/>
</dbReference>
<dbReference type="CDD" id="cd06170">
    <property type="entry name" value="LuxR_C_like"/>
    <property type="match status" value="1"/>
</dbReference>
<reference evidence="4 5" key="1">
    <citation type="submission" date="2024-09" db="EMBL/GenBank/DDBJ databases">
        <authorList>
            <person name="Sun Q."/>
            <person name="Mori K."/>
        </authorList>
    </citation>
    <scope>NUCLEOTIDE SEQUENCE [LARGE SCALE GENOMIC DNA]</scope>
    <source>
        <strain evidence="4 5">JCM 3307</strain>
    </source>
</reference>
<dbReference type="Pfam" id="PF13191">
    <property type="entry name" value="AAA_16"/>
    <property type="match status" value="1"/>
</dbReference>
<evidence type="ECO:0000313" key="5">
    <source>
        <dbReference type="Proteomes" id="UP001589608"/>
    </source>
</evidence>
<dbReference type="EMBL" id="JBHMCA010000035">
    <property type="protein sequence ID" value="MFB9445052.1"/>
    <property type="molecule type" value="Genomic_DNA"/>
</dbReference>
<dbReference type="SUPFAM" id="SSF46894">
    <property type="entry name" value="C-terminal effector domain of the bipartite response regulators"/>
    <property type="match status" value="1"/>
</dbReference>
<evidence type="ECO:0000313" key="4">
    <source>
        <dbReference type="EMBL" id="MFB9445052.1"/>
    </source>
</evidence>
<evidence type="ECO:0000256" key="1">
    <source>
        <dbReference type="ARBA" id="ARBA00022741"/>
    </source>
</evidence>
<dbReference type="Gene3D" id="1.25.40.10">
    <property type="entry name" value="Tetratricopeptide repeat domain"/>
    <property type="match status" value="2"/>
</dbReference>
<dbReference type="PANTHER" id="PTHR16305:SF35">
    <property type="entry name" value="TRANSCRIPTIONAL ACTIVATOR DOMAIN"/>
    <property type="match status" value="1"/>
</dbReference>
<dbReference type="InterPro" id="IPR027417">
    <property type="entry name" value="P-loop_NTPase"/>
</dbReference>
<feature type="domain" description="HTH luxR-type" evidence="3">
    <location>
        <begin position="893"/>
        <end position="958"/>
    </location>
</feature>
<dbReference type="Gene3D" id="3.40.50.300">
    <property type="entry name" value="P-loop containing nucleotide triphosphate hydrolases"/>
    <property type="match status" value="1"/>
</dbReference>